<evidence type="ECO:0000313" key="2">
    <source>
        <dbReference type="EMBL" id="MFC3153476.1"/>
    </source>
</evidence>
<comment type="caution">
    <text evidence="2">The sequence shown here is derived from an EMBL/GenBank/DDBJ whole genome shotgun (WGS) entry which is preliminary data.</text>
</comment>
<feature type="signal peptide" evidence="1">
    <location>
        <begin position="1"/>
        <end position="24"/>
    </location>
</feature>
<reference evidence="3" key="1">
    <citation type="journal article" date="2019" name="Int. J. Syst. Evol. Microbiol.">
        <title>The Global Catalogue of Microorganisms (GCM) 10K type strain sequencing project: providing services to taxonomists for standard genome sequencing and annotation.</title>
        <authorList>
            <consortium name="The Broad Institute Genomics Platform"/>
            <consortium name="The Broad Institute Genome Sequencing Center for Infectious Disease"/>
            <person name="Wu L."/>
            <person name="Ma J."/>
        </authorList>
    </citation>
    <scope>NUCLEOTIDE SEQUENCE [LARGE SCALE GENOMIC DNA]</scope>
    <source>
        <strain evidence="3">KCTC 52438</strain>
    </source>
</reference>
<sequence length="139" mass="14663">MKKISFWGSLASILGLVVAFTATEATSINQNTNGNQNNVIGENNGTININQGGSSQSDHESYVLKNPKYGSVLVVSEPNLMAATDSNKHVCMAISGASVTLSGEKSAHAGVDMWRKVKIENGECAGKSGWAAIENISYE</sequence>
<protein>
    <recommendedName>
        <fullName evidence="4">SH3 domain-containing protein</fullName>
    </recommendedName>
</protein>
<evidence type="ECO:0000256" key="1">
    <source>
        <dbReference type="SAM" id="SignalP"/>
    </source>
</evidence>
<accession>A0ABV7HPS6</accession>
<proteinExistence type="predicted"/>
<organism evidence="2 3">
    <name type="scientific">Litoribrevibacter euphylliae</name>
    <dbReference type="NCBI Taxonomy" id="1834034"/>
    <lineage>
        <taxon>Bacteria</taxon>
        <taxon>Pseudomonadati</taxon>
        <taxon>Pseudomonadota</taxon>
        <taxon>Gammaproteobacteria</taxon>
        <taxon>Oceanospirillales</taxon>
        <taxon>Oceanospirillaceae</taxon>
        <taxon>Litoribrevibacter</taxon>
    </lineage>
</organism>
<keyword evidence="3" id="KW-1185">Reference proteome</keyword>
<name>A0ABV7HPS6_9GAMM</name>
<evidence type="ECO:0008006" key="4">
    <source>
        <dbReference type="Google" id="ProtNLM"/>
    </source>
</evidence>
<dbReference type="Proteomes" id="UP001595476">
    <property type="component" value="Unassembled WGS sequence"/>
</dbReference>
<evidence type="ECO:0000313" key="3">
    <source>
        <dbReference type="Proteomes" id="UP001595476"/>
    </source>
</evidence>
<feature type="chain" id="PRO_5045966213" description="SH3 domain-containing protein" evidence="1">
    <location>
        <begin position="25"/>
        <end position="139"/>
    </location>
</feature>
<dbReference type="EMBL" id="JBHRSZ010000009">
    <property type="protein sequence ID" value="MFC3153476.1"/>
    <property type="molecule type" value="Genomic_DNA"/>
</dbReference>
<gene>
    <name evidence="2" type="ORF">ACFOEK_20715</name>
</gene>
<keyword evidence="1" id="KW-0732">Signal</keyword>
<dbReference type="RefSeq" id="WP_386723396.1">
    <property type="nucleotide sequence ID" value="NZ_JBHRSZ010000009.1"/>
</dbReference>